<reference evidence="2 3" key="1">
    <citation type="journal article" date="2006" name="Proc. Natl. Acad. Sci. U.S.A.">
        <title>Burkholderia xenovorans LB400 harbors a multi-replicon, 9.73-Mbp genome shaped for versatility.</title>
        <authorList>
            <person name="Chain P.S."/>
            <person name="Denef V.J."/>
            <person name="Konstantinidis K.T."/>
            <person name="Vergez L.M."/>
            <person name="Agullo L."/>
            <person name="Reyes V.L."/>
            <person name="Hauser L."/>
            <person name="Cordova M."/>
            <person name="Gomez L."/>
            <person name="Gonzalez M."/>
            <person name="Land M."/>
            <person name="Lao V."/>
            <person name="Larimer F."/>
            <person name="LiPuma J.J."/>
            <person name="Mahenthiralingam E."/>
            <person name="Malfatti S.A."/>
            <person name="Marx C.J."/>
            <person name="Parnell J.J."/>
            <person name="Ramette A."/>
            <person name="Richardson P."/>
            <person name="Seeger M."/>
            <person name="Smith D."/>
            <person name="Spilker T."/>
            <person name="Sul W.J."/>
            <person name="Tsoi T.V."/>
            <person name="Ulrich L.E."/>
            <person name="Zhulin I.B."/>
            <person name="Tiedje J.M."/>
        </authorList>
    </citation>
    <scope>NUCLEOTIDE SEQUENCE [LARGE SCALE GENOMIC DNA]</scope>
    <source>
        <strain evidence="2 3">LB400</strain>
    </source>
</reference>
<sequence>MRFSTARAVKREAGGAVRQNAPTCAAPATVSDRIRLQVDPDRVLKVQLASVPLRVTRGKAGSRGRQPGYRPEGEARHAQKC</sequence>
<name>Q143K7_PARXL</name>
<keyword evidence="3" id="KW-1185">Reference proteome</keyword>
<proteinExistence type="predicted"/>
<evidence type="ECO:0000313" key="2">
    <source>
        <dbReference type="EMBL" id="ABE29482.1"/>
    </source>
</evidence>
<dbReference type="STRING" id="266265.Bxe_A3503"/>
<dbReference type="KEGG" id="bxe:Bxe_A3503"/>
<protein>
    <submittedName>
        <fullName evidence="2">Uncharacterized protein</fullName>
    </submittedName>
</protein>
<feature type="region of interest" description="Disordered" evidence="1">
    <location>
        <begin position="1"/>
        <end position="28"/>
    </location>
</feature>
<evidence type="ECO:0000313" key="3">
    <source>
        <dbReference type="Proteomes" id="UP000001817"/>
    </source>
</evidence>
<gene>
    <name evidence="2" type="ORF">Bxe_A3503</name>
</gene>
<organism evidence="2 3">
    <name type="scientific">Paraburkholderia xenovorans (strain LB400)</name>
    <dbReference type="NCBI Taxonomy" id="266265"/>
    <lineage>
        <taxon>Bacteria</taxon>
        <taxon>Pseudomonadati</taxon>
        <taxon>Pseudomonadota</taxon>
        <taxon>Betaproteobacteria</taxon>
        <taxon>Burkholderiales</taxon>
        <taxon>Burkholderiaceae</taxon>
        <taxon>Paraburkholderia</taxon>
    </lineage>
</organism>
<dbReference type="AlphaFoldDB" id="Q143K7"/>
<dbReference type="EMBL" id="CP000270">
    <property type="protein sequence ID" value="ABE29482.1"/>
    <property type="molecule type" value="Genomic_DNA"/>
</dbReference>
<feature type="region of interest" description="Disordered" evidence="1">
    <location>
        <begin position="57"/>
        <end position="81"/>
    </location>
</feature>
<feature type="compositionally biased region" description="Basic and acidic residues" evidence="1">
    <location>
        <begin position="71"/>
        <end position="81"/>
    </location>
</feature>
<dbReference type="Proteomes" id="UP000001817">
    <property type="component" value="Chromosome 1"/>
</dbReference>
<evidence type="ECO:0000256" key="1">
    <source>
        <dbReference type="SAM" id="MobiDB-lite"/>
    </source>
</evidence>
<accession>Q143K7</accession>